<name>A0AAD9NF00_RIDPI</name>
<sequence length="200" mass="23301">MRFGISRIQSCRNSLFKNLPVHGNYKGHVIGLSADVQVLEGFWPHDKGIAVLHFDTMWDAQMWFNSVPDIKQQDWLDGVDMIAMPMTMQEPVERPFMQLLDMEFYDFERFSKEYSSQATSFWQDRGAKFGVVSTDNIVNFRGLWDARYIVMNLFQSCEDFEKTYNASEYAALKEVRMQTADSNVICCELEPLKVWPKSTC</sequence>
<dbReference type="PANTHER" id="PTHR41521">
    <property type="match status" value="1"/>
</dbReference>
<dbReference type="InterPro" id="IPR010753">
    <property type="entry name" value="DUF1330"/>
</dbReference>
<dbReference type="PANTHER" id="PTHR41521:SF4">
    <property type="entry name" value="BLR0684 PROTEIN"/>
    <property type="match status" value="1"/>
</dbReference>
<keyword evidence="3" id="KW-1185">Reference proteome</keyword>
<comment type="caution">
    <text evidence="2">The sequence shown here is derived from an EMBL/GenBank/DDBJ whole genome shotgun (WGS) entry which is preliminary data.</text>
</comment>
<proteinExistence type="predicted"/>
<reference evidence="2" key="1">
    <citation type="journal article" date="2023" name="Mol. Biol. Evol.">
        <title>Third-Generation Sequencing Reveals the Adaptive Role of the Epigenome in Three Deep-Sea Polychaetes.</title>
        <authorList>
            <person name="Perez M."/>
            <person name="Aroh O."/>
            <person name="Sun Y."/>
            <person name="Lan Y."/>
            <person name="Juniper S.K."/>
            <person name="Young C.R."/>
            <person name="Angers B."/>
            <person name="Qian P.Y."/>
        </authorList>
    </citation>
    <scope>NUCLEOTIDE SEQUENCE</scope>
    <source>
        <strain evidence="2">R07B-5</strain>
    </source>
</reference>
<protein>
    <recommendedName>
        <fullName evidence="1">DUF1330 domain-containing protein</fullName>
    </recommendedName>
</protein>
<dbReference type="EMBL" id="JAODUO010001335">
    <property type="protein sequence ID" value="KAK2166118.1"/>
    <property type="molecule type" value="Genomic_DNA"/>
</dbReference>
<gene>
    <name evidence="2" type="ORF">NP493_1336g00021</name>
</gene>
<dbReference type="Gene3D" id="3.30.70.100">
    <property type="match status" value="1"/>
</dbReference>
<evidence type="ECO:0000259" key="1">
    <source>
        <dbReference type="Pfam" id="PF07045"/>
    </source>
</evidence>
<dbReference type="AlphaFoldDB" id="A0AAD9NF00"/>
<accession>A0AAD9NF00</accession>
<evidence type="ECO:0000313" key="3">
    <source>
        <dbReference type="Proteomes" id="UP001209878"/>
    </source>
</evidence>
<dbReference type="SUPFAM" id="SSF54909">
    <property type="entry name" value="Dimeric alpha+beta barrel"/>
    <property type="match status" value="1"/>
</dbReference>
<dbReference type="Pfam" id="PF07045">
    <property type="entry name" value="DUF1330"/>
    <property type="match status" value="1"/>
</dbReference>
<organism evidence="2 3">
    <name type="scientific">Ridgeia piscesae</name>
    <name type="common">Tubeworm</name>
    <dbReference type="NCBI Taxonomy" id="27915"/>
    <lineage>
        <taxon>Eukaryota</taxon>
        <taxon>Metazoa</taxon>
        <taxon>Spiralia</taxon>
        <taxon>Lophotrochozoa</taxon>
        <taxon>Annelida</taxon>
        <taxon>Polychaeta</taxon>
        <taxon>Sedentaria</taxon>
        <taxon>Canalipalpata</taxon>
        <taxon>Sabellida</taxon>
        <taxon>Siboglinidae</taxon>
        <taxon>Ridgeia</taxon>
    </lineage>
</organism>
<dbReference type="InterPro" id="IPR011008">
    <property type="entry name" value="Dimeric_a/b-barrel"/>
</dbReference>
<dbReference type="Proteomes" id="UP001209878">
    <property type="component" value="Unassembled WGS sequence"/>
</dbReference>
<evidence type="ECO:0000313" key="2">
    <source>
        <dbReference type="EMBL" id="KAK2166118.1"/>
    </source>
</evidence>
<feature type="domain" description="DUF1330" evidence="1">
    <location>
        <begin position="104"/>
        <end position="187"/>
    </location>
</feature>